<dbReference type="EC" id="2.7.13.3" evidence="2"/>
<organism evidence="6 7">
    <name type="scientific">Corallococcus sicarius</name>
    <dbReference type="NCBI Taxonomy" id="2316726"/>
    <lineage>
        <taxon>Bacteria</taxon>
        <taxon>Pseudomonadati</taxon>
        <taxon>Myxococcota</taxon>
        <taxon>Myxococcia</taxon>
        <taxon>Myxococcales</taxon>
        <taxon>Cystobacterineae</taxon>
        <taxon>Myxococcaceae</taxon>
        <taxon>Corallococcus</taxon>
    </lineage>
</organism>
<dbReference type="InterPro" id="IPR036097">
    <property type="entry name" value="HisK_dim/P_sf"/>
</dbReference>
<keyword evidence="6" id="KW-0418">Kinase</keyword>
<dbReference type="Pfam" id="PF02518">
    <property type="entry name" value="HATPase_c"/>
    <property type="match status" value="1"/>
</dbReference>
<dbReference type="Pfam" id="PF00512">
    <property type="entry name" value="HisKA"/>
    <property type="match status" value="1"/>
</dbReference>
<evidence type="ECO:0000256" key="4">
    <source>
        <dbReference type="SAM" id="MobiDB-lite"/>
    </source>
</evidence>
<dbReference type="GO" id="GO:0000155">
    <property type="term" value="F:phosphorelay sensor kinase activity"/>
    <property type="evidence" value="ECO:0007669"/>
    <property type="project" value="InterPro"/>
</dbReference>
<dbReference type="SMART" id="SM00388">
    <property type="entry name" value="HisKA"/>
    <property type="match status" value="1"/>
</dbReference>
<dbReference type="InterPro" id="IPR004358">
    <property type="entry name" value="Sig_transdc_His_kin-like_C"/>
</dbReference>
<dbReference type="PANTHER" id="PTHR43547:SF2">
    <property type="entry name" value="HYBRID SIGNAL TRANSDUCTION HISTIDINE KINASE C"/>
    <property type="match status" value="1"/>
</dbReference>
<reference evidence="7" key="1">
    <citation type="submission" date="2018-09" db="EMBL/GenBank/DDBJ databases">
        <authorList>
            <person name="Livingstone P.G."/>
            <person name="Whitworth D.E."/>
        </authorList>
    </citation>
    <scope>NUCLEOTIDE SEQUENCE [LARGE SCALE GENOMIC DNA]</scope>
    <source>
        <strain evidence="7">CA040B</strain>
    </source>
</reference>
<dbReference type="InterPro" id="IPR003661">
    <property type="entry name" value="HisK_dim/P_dom"/>
</dbReference>
<dbReference type="InterPro" id="IPR003594">
    <property type="entry name" value="HATPase_dom"/>
</dbReference>
<keyword evidence="3" id="KW-0597">Phosphoprotein</keyword>
<evidence type="ECO:0000313" key="6">
    <source>
        <dbReference type="EMBL" id="RKH41406.1"/>
    </source>
</evidence>
<evidence type="ECO:0000313" key="7">
    <source>
        <dbReference type="Proteomes" id="UP000273405"/>
    </source>
</evidence>
<keyword evidence="7" id="KW-1185">Reference proteome</keyword>
<keyword evidence="6" id="KW-0808">Transferase</keyword>
<feature type="domain" description="Histidine kinase" evidence="5">
    <location>
        <begin position="153"/>
        <end position="362"/>
    </location>
</feature>
<dbReference type="PANTHER" id="PTHR43547">
    <property type="entry name" value="TWO-COMPONENT HISTIDINE KINASE"/>
    <property type="match status" value="1"/>
</dbReference>
<dbReference type="SUPFAM" id="SSF47384">
    <property type="entry name" value="Homodimeric domain of signal transducing histidine kinase"/>
    <property type="match status" value="1"/>
</dbReference>
<dbReference type="AlphaFoldDB" id="A0A3A8NAT4"/>
<dbReference type="Proteomes" id="UP000273405">
    <property type="component" value="Unassembled WGS sequence"/>
</dbReference>
<feature type="region of interest" description="Disordered" evidence="4">
    <location>
        <begin position="48"/>
        <end position="77"/>
    </location>
</feature>
<gene>
    <name evidence="6" type="ORF">D7X12_18245</name>
</gene>
<evidence type="ECO:0000256" key="1">
    <source>
        <dbReference type="ARBA" id="ARBA00000085"/>
    </source>
</evidence>
<evidence type="ECO:0000256" key="2">
    <source>
        <dbReference type="ARBA" id="ARBA00012438"/>
    </source>
</evidence>
<proteinExistence type="predicted"/>
<name>A0A3A8NAT4_9BACT</name>
<dbReference type="SUPFAM" id="SSF55874">
    <property type="entry name" value="ATPase domain of HSP90 chaperone/DNA topoisomerase II/histidine kinase"/>
    <property type="match status" value="1"/>
</dbReference>
<dbReference type="EMBL" id="RAWG01000107">
    <property type="protein sequence ID" value="RKH41406.1"/>
    <property type="molecule type" value="Genomic_DNA"/>
</dbReference>
<dbReference type="Gene3D" id="1.10.287.130">
    <property type="match status" value="1"/>
</dbReference>
<dbReference type="PRINTS" id="PR00344">
    <property type="entry name" value="BCTRLSENSOR"/>
</dbReference>
<feature type="compositionally biased region" description="Basic and acidic residues" evidence="4">
    <location>
        <begin position="53"/>
        <end position="77"/>
    </location>
</feature>
<dbReference type="CDD" id="cd00082">
    <property type="entry name" value="HisKA"/>
    <property type="match status" value="1"/>
</dbReference>
<dbReference type="SMART" id="SM00387">
    <property type="entry name" value="HATPase_c"/>
    <property type="match status" value="1"/>
</dbReference>
<protein>
    <recommendedName>
        <fullName evidence="2">histidine kinase</fullName>
        <ecNumber evidence="2">2.7.13.3</ecNumber>
    </recommendedName>
</protein>
<evidence type="ECO:0000256" key="3">
    <source>
        <dbReference type="ARBA" id="ARBA00022553"/>
    </source>
</evidence>
<dbReference type="Gene3D" id="3.30.565.10">
    <property type="entry name" value="Histidine kinase-like ATPase, C-terminal domain"/>
    <property type="match status" value="1"/>
</dbReference>
<dbReference type="InterPro" id="IPR036890">
    <property type="entry name" value="HATPase_C_sf"/>
</dbReference>
<accession>A0A3A8NAT4</accession>
<evidence type="ECO:0000259" key="5">
    <source>
        <dbReference type="PROSITE" id="PS50109"/>
    </source>
</evidence>
<dbReference type="CDD" id="cd00075">
    <property type="entry name" value="HATPase"/>
    <property type="match status" value="1"/>
</dbReference>
<comment type="caution">
    <text evidence="6">The sequence shown here is derived from an EMBL/GenBank/DDBJ whole genome shotgun (WGS) entry which is preliminary data.</text>
</comment>
<dbReference type="PROSITE" id="PS50109">
    <property type="entry name" value="HIS_KIN"/>
    <property type="match status" value="1"/>
</dbReference>
<comment type="catalytic activity">
    <reaction evidence="1">
        <text>ATP + protein L-histidine = ADP + protein N-phospho-L-histidine.</text>
        <dbReference type="EC" id="2.7.13.3"/>
    </reaction>
</comment>
<sequence>MRVHKGRVMTKQSITVELDDETIRYLSVLGPPTDVLARLAYSAAEGVRHPSYPKRDQTDKSLRVERNTSDDRDEGRRKLLAVERESTDTDLSGERSHSDTVLVDQREANERMVGATIQAQELADVADAAKERAEKSERELRTVAEFREMFIGILGHDLRNPLASIAMAAASLLRRGHLDTHDAEMAARIIRSGQRMSRMITQLLDLTRARLGGGLLIEPKPADLREICQSVVEEFEATLQLEVEGDVTGAWDADRLAEVLSNLTGNAIQYATPGTGVVIKARSDGAAVVVEISNQGEPIPADVLPFIFEPFRRARHHEKSASGNLGLGLYIAHQIVLSHGGTLEGHSADGTTTFVVRLPRRPPGAGTS</sequence>
<dbReference type="InterPro" id="IPR005467">
    <property type="entry name" value="His_kinase_dom"/>
</dbReference>